<feature type="domain" description="Transglutaminase-like" evidence="14">
    <location>
        <begin position="450"/>
        <end position="543"/>
    </location>
</feature>
<keyword evidence="13" id="KW-1133">Transmembrane helix</keyword>
<dbReference type="SUPFAM" id="SSF54001">
    <property type="entry name" value="Cysteine proteinases"/>
    <property type="match status" value="1"/>
</dbReference>
<dbReference type="SUPFAM" id="SSF49309">
    <property type="entry name" value="Transglutaminase, two C-terminal domains"/>
    <property type="match status" value="2"/>
</dbReference>
<evidence type="ECO:0000256" key="8">
    <source>
        <dbReference type="ARBA" id="ARBA00024222"/>
    </source>
</evidence>
<keyword evidence="6" id="KW-0106">Calcium</keyword>
<evidence type="ECO:0000256" key="10">
    <source>
        <dbReference type="ARBA" id="ARBA00069852"/>
    </source>
</evidence>
<evidence type="ECO:0000256" key="7">
    <source>
        <dbReference type="ARBA" id="ARBA00023315"/>
    </source>
</evidence>
<dbReference type="SUPFAM" id="SSF81296">
    <property type="entry name" value="E set domains"/>
    <property type="match status" value="1"/>
</dbReference>
<dbReference type="SMART" id="SM00460">
    <property type="entry name" value="TGc"/>
    <property type="match status" value="1"/>
</dbReference>
<evidence type="ECO:0000256" key="1">
    <source>
        <dbReference type="ARBA" id="ARBA00001913"/>
    </source>
</evidence>
<reference evidence="15" key="2">
    <citation type="submission" date="2025-09" db="UniProtKB">
        <authorList>
            <consortium name="Ensembl"/>
        </authorList>
    </citation>
    <scope>IDENTIFICATION</scope>
</reference>
<evidence type="ECO:0000256" key="6">
    <source>
        <dbReference type="ARBA" id="ARBA00022837"/>
    </source>
</evidence>
<dbReference type="PANTHER" id="PTHR11590">
    <property type="entry name" value="PROTEIN-GLUTAMINE GAMMA-GLUTAMYLTRANSFERASE"/>
    <property type="match status" value="1"/>
</dbReference>
<dbReference type="InterPro" id="IPR001102">
    <property type="entry name" value="Transglutaminase_N"/>
</dbReference>
<dbReference type="SUPFAM" id="SSF103481">
    <property type="entry name" value="Multidrug resistance efflux transporter EmrE"/>
    <property type="match status" value="1"/>
</dbReference>
<reference evidence="15" key="1">
    <citation type="submission" date="2025-08" db="UniProtKB">
        <authorList>
            <consortium name="Ensembl"/>
        </authorList>
    </citation>
    <scope>IDENTIFICATION</scope>
</reference>
<dbReference type="Gene3D" id="2.60.40.10">
    <property type="entry name" value="Immunoglobulins"/>
    <property type="match status" value="3"/>
</dbReference>
<evidence type="ECO:0000256" key="4">
    <source>
        <dbReference type="ARBA" id="ARBA00022679"/>
    </source>
</evidence>
<dbReference type="InterPro" id="IPR037185">
    <property type="entry name" value="EmrE-like"/>
</dbReference>
<comment type="cofactor">
    <cofactor evidence="1">
        <name>Ca(2+)</name>
        <dbReference type="ChEBI" id="CHEBI:29108"/>
    </cofactor>
</comment>
<dbReference type="InterPro" id="IPR008958">
    <property type="entry name" value="Transglutaminase_C"/>
</dbReference>
<keyword evidence="13" id="KW-0472">Membrane</keyword>
<dbReference type="FunFam" id="2.60.40.10:FF:001640">
    <property type="entry name" value="Prostate-specific transglutaminase 4"/>
    <property type="match status" value="1"/>
</dbReference>
<evidence type="ECO:0000313" key="15">
    <source>
        <dbReference type="Ensembl" id="ENSACDP00005011119.1"/>
    </source>
</evidence>
<proteinExistence type="inferred from homology"/>
<keyword evidence="16" id="KW-1185">Reference proteome</keyword>
<evidence type="ECO:0000256" key="12">
    <source>
        <dbReference type="SAM" id="MobiDB-lite"/>
    </source>
</evidence>
<keyword evidence="7" id="KW-0012">Acyltransferase</keyword>
<dbReference type="Pfam" id="PF00927">
    <property type="entry name" value="Transglut_C"/>
    <property type="match status" value="1"/>
</dbReference>
<sequence length="901" mass="98018">MRAAVAAAAAGLLGAAAAAAAKLALGARPLRGAGGWLPVLFRVGCIGLVCACNAVMWTVFAKALRLSSSSATASVTTTASNFISSAILGKLLFGETWTPVWWVGLAMTLCGLVLLHTAAPRPAPLPAEKKETNFLSLTPPLGSGPADTSEPDTDKKGSRLPPACSEASGRGYSGAQQPPASQTPRVTAPASTMTASDLKVTKVDFLKSQNSVQHHTDAYETTSLVVRRGQPFLLQLTLSRELRSTDKLALHFSIGERPMKPLGTLMSLNPRSTRDLSGWHITIAKSSGTECLLSVTSAADAPVGKYGLSVKTGSNTHKPENNTVYLLFNPWCEADIVFLSNEAERNEYVLNDTGYIYVGSAYDIHGRPWNFGQFEESILDACMYLLDKSKLKMSSRRDPVIVSRAMSALVNANDENGVLLGNWSGKYENGTSPMAWIGSVAILQQYYKTKKPVGFGQCWVFSGVLTTVMRCLGIPARSVSNFNSAHDTDENLRVDVYLNEKGEKLKWMSVDSIWNFHVWNDVWMKRRDLPSGFDGWQAIDSTPQEQSQGIFQCGPCPLKAIRDGDVYLPYDSKFVYAEVNADKVYWRVTEENGRNKYIKLNVESQSIGANISTKAVGQNRREDITRQYKFPEGSSEERASMQRAISFLQPSGLVPRAGFGAIRPMSVSLDDVDGRAMVQNEVVPKSGVELAITNEKPLYPGEPIEVVITVKSTAAGSWTVALAGSCQLQSYTGKVDVNLGYIKETVKLEGKSEVRVPLKIAPDAYMKALAAAEDEEHVHVTAIAEIEGTPEKLTKEAALSFEYPPIQVQMPETAKLNKDFTCAFIFKNKLNVPLDNCKLMVEGLGIFKMATFEEGDVQPGRIIKSEVICTPTRAGEKKIVAKLTSNQVKGISVEKAITITH</sequence>
<feature type="compositionally biased region" description="Polar residues" evidence="12">
    <location>
        <begin position="174"/>
        <end position="188"/>
    </location>
</feature>
<comment type="catalytic activity">
    <reaction evidence="9">
        <text>L-glutaminyl-[protein] + L-lysyl-[protein] = [protein]-L-lysyl-N(6)-5-L-glutamyl-[protein] + NH4(+)</text>
        <dbReference type="Rhea" id="RHEA:54816"/>
        <dbReference type="Rhea" id="RHEA-COMP:9752"/>
        <dbReference type="Rhea" id="RHEA-COMP:10207"/>
        <dbReference type="Rhea" id="RHEA-COMP:14005"/>
        <dbReference type="ChEBI" id="CHEBI:28938"/>
        <dbReference type="ChEBI" id="CHEBI:29969"/>
        <dbReference type="ChEBI" id="CHEBI:30011"/>
        <dbReference type="ChEBI" id="CHEBI:138370"/>
        <dbReference type="EC" id="2.3.2.13"/>
    </reaction>
</comment>
<evidence type="ECO:0000259" key="14">
    <source>
        <dbReference type="SMART" id="SM00460"/>
    </source>
</evidence>
<dbReference type="FunFam" id="2.60.40.10:FF:001482">
    <property type="entry name" value="Protein-glutamine gamma-glutamyltransferase 4"/>
    <property type="match status" value="1"/>
</dbReference>
<dbReference type="FunFam" id="3.90.260.10:FF:000001">
    <property type="entry name" value="Protein-glutamine gamma-glutamyltransferase 2"/>
    <property type="match status" value="1"/>
</dbReference>
<dbReference type="InterPro" id="IPR036238">
    <property type="entry name" value="Transglutaminase_C_sf"/>
</dbReference>
<comment type="subunit">
    <text evidence="3">Homodimer.</text>
</comment>
<dbReference type="AlphaFoldDB" id="A0A8B9DUC0"/>
<keyword evidence="13" id="KW-0812">Transmembrane</keyword>
<dbReference type="InterPro" id="IPR002931">
    <property type="entry name" value="Transglutaminase-like"/>
</dbReference>
<dbReference type="InterPro" id="IPR050779">
    <property type="entry name" value="Transglutaminase"/>
</dbReference>
<evidence type="ECO:0000256" key="11">
    <source>
        <dbReference type="ARBA" id="ARBA00080452"/>
    </source>
</evidence>
<feature type="transmembrane region" description="Helical" evidence="13">
    <location>
        <begin position="36"/>
        <end position="60"/>
    </location>
</feature>
<dbReference type="InterPro" id="IPR038765">
    <property type="entry name" value="Papain-like_cys_pep_sf"/>
</dbReference>
<comment type="similarity">
    <text evidence="2">Belongs to the transglutaminase superfamily. Transglutaminase family.</text>
</comment>
<dbReference type="Gene3D" id="3.90.260.10">
    <property type="entry name" value="Transglutaminase-like"/>
    <property type="match status" value="1"/>
</dbReference>
<dbReference type="FunFam" id="2.60.40.10:FF:001406">
    <property type="entry name" value="Protein-glutamine gamma-glutamyltransferase 4"/>
    <property type="match status" value="1"/>
</dbReference>
<dbReference type="InterPro" id="IPR013783">
    <property type="entry name" value="Ig-like_fold"/>
</dbReference>
<feature type="transmembrane region" description="Helical" evidence="13">
    <location>
        <begin position="99"/>
        <end position="119"/>
    </location>
</feature>
<dbReference type="InterPro" id="IPR014756">
    <property type="entry name" value="Ig_E-set"/>
</dbReference>
<dbReference type="InterPro" id="IPR013808">
    <property type="entry name" value="Transglutaminase_AS"/>
</dbReference>
<dbReference type="GO" id="GO:0003810">
    <property type="term" value="F:protein-glutamine gamma-glutamyltransferase activity"/>
    <property type="evidence" value="ECO:0007669"/>
    <property type="project" value="UniProtKB-EC"/>
</dbReference>
<name>A0A8B9DUC0_ANSCY</name>
<gene>
    <name evidence="15" type="primary">TGM4</name>
</gene>
<dbReference type="Pfam" id="PF01841">
    <property type="entry name" value="Transglut_core"/>
    <property type="match status" value="1"/>
</dbReference>
<dbReference type="Pfam" id="PF00868">
    <property type="entry name" value="Transglut_N"/>
    <property type="match status" value="1"/>
</dbReference>
<keyword evidence="4" id="KW-0808">Transferase</keyword>
<evidence type="ECO:0000256" key="3">
    <source>
        <dbReference type="ARBA" id="ARBA00011738"/>
    </source>
</evidence>
<dbReference type="PANTHER" id="PTHR11590:SF70">
    <property type="entry name" value="PROTEIN-GLUTAMINE GAMMA-GLUTAMYLTRANSFERASE 4"/>
    <property type="match status" value="1"/>
</dbReference>
<evidence type="ECO:0000256" key="13">
    <source>
        <dbReference type="SAM" id="Phobius"/>
    </source>
</evidence>
<dbReference type="InterPro" id="IPR036985">
    <property type="entry name" value="Transglutaminase-like_sf"/>
</dbReference>
<feature type="transmembrane region" description="Helical" evidence="13">
    <location>
        <begin position="72"/>
        <end position="93"/>
    </location>
</feature>
<evidence type="ECO:0000256" key="5">
    <source>
        <dbReference type="ARBA" id="ARBA00022723"/>
    </source>
</evidence>
<dbReference type="EC" id="2.3.2.13" evidence="8"/>
<feature type="region of interest" description="Disordered" evidence="12">
    <location>
        <begin position="134"/>
        <end position="188"/>
    </location>
</feature>
<dbReference type="Ensembl" id="ENSACDT00005013332.1">
    <property type="protein sequence ID" value="ENSACDP00005011119.1"/>
    <property type="gene ID" value="ENSACDG00005008108.1"/>
</dbReference>
<organism evidence="15 16">
    <name type="scientific">Anser cygnoides</name>
    <name type="common">Swan goose</name>
    <dbReference type="NCBI Taxonomy" id="8845"/>
    <lineage>
        <taxon>Eukaryota</taxon>
        <taxon>Metazoa</taxon>
        <taxon>Chordata</taxon>
        <taxon>Craniata</taxon>
        <taxon>Vertebrata</taxon>
        <taxon>Euteleostomi</taxon>
        <taxon>Archelosauria</taxon>
        <taxon>Archosauria</taxon>
        <taxon>Dinosauria</taxon>
        <taxon>Saurischia</taxon>
        <taxon>Theropoda</taxon>
        <taxon>Coelurosauria</taxon>
        <taxon>Aves</taxon>
        <taxon>Neognathae</taxon>
        <taxon>Galloanserae</taxon>
        <taxon>Anseriformes</taxon>
        <taxon>Anatidae</taxon>
        <taxon>Anserinae</taxon>
        <taxon>Anser</taxon>
    </lineage>
</organism>
<evidence type="ECO:0000256" key="2">
    <source>
        <dbReference type="ARBA" id="ARBA00005968"/>
    </source>
</evidence>
<dbReference type="PROSITE" id="PS00547">
    <property type="entry name" value="TRANSGLUTAMINASES"/>
    <property type="match status" value="1"/>
</dbReference>
<keyword evidence="5" id="KW-0479">Metal-binding</keyword>
<dbReference type="GO" id="GO:0046872">
    <property type="term" value="F:metal ion binding"/>
    <property type="evidence" value="ECO:0007669"/>
    <property type="project" value="UniProtKB-KW"/>
</dbReference>
<protein>
    <recommendedName>
        <fullName evidence="10">Protein-glutamine gamma-glutamyltransferase 4</fullName>
        <ecNumber evidence="8">2.3.2.13</ecNumber>
    </recommendedName>
    <alternativeName>
        <fullName evidence="11">Transglutaminase-4</fullName>
    </alternativeName>
</protein>
<evidence type="ECO:0000313" key="16">
    <source>
        <dbReference type="Proteomes" id="UP000694521"/>
    </source>
</evidence>
<accession>A0A8B9DUC0</accession>
<dbReference type="Proteomes" id="UP000694521">
    <property type="component" value="Unplaced"/>
</dbReference>
<evidence type="ECO:0000256" key="9">
    <source>
        <dbReference type="ARBA" id="ARBA00051843"/>
    </source>
</evidence>